<reference evidence="2" key="1">
    <citation type="journal article" date="2023" name="Int. J. Syst. Evol. Microbiol.">
        <title>&lt;i&gt;Shewanella septentrionalis&lt;/i&gt; sp. nov. and &lt;i&gt;Shewanella holmiensis&lt;/i&gt; sp. nov., isolated from Baltic Sea water and sediments.</title>
        <authorList>
            <person name="Martin-Rodriguez A.J."/>
            <person name="Thorell K."/>
            <person name="Joffre E."/>
            <person name="Jensie-Markopoulos S."/>
            <person name="Moore E.R.B."/>
            <person name="Sjoling A."/>
        </authorList>
    </citation>
    <scope>NUCLEOTIDE SEQUENCE</scope>
    <source>
        <strain evidence="2">SP1W3</strain>
    </source>
</reference>
<keyword evidence="3" id="KW-1185">Reference proteome</keyword>
<accession>A0A9X2WTH3</accession>
<evidence type="ECO:0000313" key="3">
    <source>
        <dbReference type="Proteomes" id="UP001155604"/>
    </source>
</evidence>
<comment type="caution">
    <text evidence="2">The sequence shown here is derived from an EMBL/GenBank/DDBJ whole genome shotgun (WGS) entry which is preliminary data.</text>
</comment>
<feature type="transmembrane region" description="Helical" evidence="1">
    <location>
        <begin position="94"/>
        <end position="113"/>
    </location>
</feature>
<dbReference type="AlphaFoldDB" id="A0A9X2WTH3"/>
<gene>
    <name evidence="2" type="ORF">NE536_05420</name>
</gene>
<organism evidence="2 3">
    <name type="scientific">Shewanella septentrionalis</name>
    <dbReference type="NCBI Taxonomy" id="2952223"/>
    <lineage>
        <taxon>Bacteria</taxon>
        <taxon>Pseudomonadati</taxon>
        <taxon>Pseudomonadota</taxon>
        <taxon>Gammaproteobacteria</taxon>
        <taxon>Alteromonadales</taxon>
        <taxon>Shewanellaceae</taxon>
        <taxon>Shewanella</taxon>
    </lineage>
</organism>
<feature type="transmembrane region" description="Helical" evidence="1">
    <location>
        <begin position="6"/>
        <end position="33"/>
    </location>
</feature>
<dbReference type="Proteomes" id="UP001155604">
    <property type="component" value="Unassembled WGS sequence"/>
</dbReference>
<protein>
    <submittedName>
        <fullName evidence="2">Uncharacterized protein</fullName>
    </submittedName>
</protein>
<dbReference type="EMBL" id="JAMTCC010000007">
    <property type="protein sequence ID" value="MCT7944802.1"/>
    <property type="molecule type" value="Genomic_DNA"/>
</dbReference>
<proteinExistence type="predicted"/>
<evidence type="ECO:0000256" key="1">
    <source>
        <dbReference type="SAM" id="Phobius"/>
    </source>
</evidence>
<feature type="transmembrane region" description="Helical" evidence="1">
    <location>
        <begin position="53"/>
        <end position="74"/>
    </location>
</feature>
<dbReference type="RefSeq" id="WP_261272043.1">
    <property type="nucleotide sequence ID" value="NZ_JAMTCC010000007.1"/>
</dbReference>
<sequence>MLLGLFILSGVLIKTSLLGLGWISIAIGLSGYLFCRWFHFNLDIKLIGKFRRLFITAAALHLLVYIGLITKLFLIDSLEDLPTFLISHLVFHHIISATIAAVLIFMAIGIYLLQQKIKTPYPQQLR</sequence>
<name>A0A9X2WTH3_9GAMM</name>
<keyword evidence="1" id="KW-0472">Membrane</keyword>
<evidence type="ECO:0000313" key="2">
    <source>
        <dbReference type="EMBL" id="MCT7944802.1"/>
    </source>
</evidence>
<keyword evidence="1" id="KW-1133">Transmembrane helix</keyword>
<keyword evidence="1" id="KW-0812">Transmembrane</keyword>